<evidence type="ECO:0008006" key="6">
    <source>
        <dbReference type="Google" id="ProtNLM"/>
    </source>
</evidence>
<evidence type="ECO:0000313" key="4">
    <source>
        <dbReference type="EMBL" id="ACS91008.1"/>
    </source>
</evidence>
<keyword evidence="3" id="KW-0812">Transmembrane</keyword>
<sequence length="473" mass="53040">MVVFTVAEDIEEKIRRLRELGKVPVEEKGEAKPSSVPSARPTAPARKPSKLGRLRERERRRRIIIGASILAIIIIAVVVGVYITYQNRAAKQLEEAKLAKVAEVNKYFTGELANDTLKTQLINQINRAQSIEELEKIDVKSLADQRKAQIEQERLQKELQDAKMLKLSEVEHSFELLLSQPLSAEMKSEVIQTLNQLKEKINSAKTKDEVLLIDANPYLLDLWRKYYYYLIDGTPTQKVILKKGTEKSIYTKAEAKYVLSKVTDFAELIQYTIEKAEMVQIALVLPRENVNGAFLSSGDKVKIFAQVNSTTIQKIADEGYISTVLLLKDSGVISVSESQTESNDISSSTETAYSDQYSESYAPGDQSISYEQAKDESHSTTQSSSQTISASYTYNVALNEILKAIAANKIAAPDEVKEQLERYKWKVLGLEQETGLMATDPTAKVLVIVEVPAEFVEDIIKYRNALYVTKIVG</sequence>
<accession>C6A027</accession>
<dbReference type="HOGENOM" id="CLU_541456_0_0_2"/>
<keyword evidence="1" id="KW-0175">Coiled coil</keyword>
<feature type="region of interest" description="Disordered" evidence="2">
    <location>
        <begin position="338"/>
        <end position="362"/>
    </location>
</feature>
<proteinExistence type="predicted"/>
<dbReference type="InterPro" id="IPR007509">
    <property type="entry name" value="DUF515"/>
</dbReference>
<keyword evidence="3" id="KW-0472">Membrane</keyword>
<feature type="region of interest" description="Disordered" evidence="2">
    <location>
        <begin position="25"/>
        <end position="52"/>
    </location>
</feature>
<dbReference type="OrthoDB" id="86242at2157"/>
<dbReference type="AlphaFoldDB" id="C6A027"/>
<feature type="transmembrane region" description="Helical" evidence="3">
    <location>
        <begin position="63"/>
        <end position="85"/>
    </location>
</feature>
<keyword evidence="5" id="KW-1185">Reference proteome</keyword>
<evidence type="ECO:0000313" key="5">
    <source>
        <dbReference type="Proteomes" id="UP000009079"/>
    </source>
</evidence>
<dbReference type="Pfam" id="PF04415">
    <property type="entry name" value="DUF515"/>
    <property type="match status" value="1"/>
</dbReference>
<dbReference type="Proteomes" id="UP000009079">
    <property type="component" value="Chromosome"/>
</dbReference>
<dbReference type="eggNOG" id="arCOG03421">
    <property type="taxonomic scope" value="Archaea"/>
</dbReference>
<evidence type="ECO:0000256" key="3">
    <source>
        <dbReference type="SAM" id="Phobius"/>
    </source>
</evidence>
<name>C6A027_THESM</name>
<reference evidence="4 5" key="1">
    <citation type="journal article" date="2009" name="Appl. Environ. Microbiol.">
        <title>Metabolic versatility and indigenous origin of the archaeon Thermococcus sibiricus, isolated from a siberian oil reservoir, as revealed by genome analysis.</title>
        <authorList>
            <person name="Mardanov A.V."/>
            <person name="Ravin N.V."/>
            <person name="Svetlitchnyi V.A."/>
            <person name="Beletsky A.V."/>
            <person name="Miroshnichenko M.L."/>
            <person name="Bonch-Osmolovskaya E.A."/>
            <person name="Skryabin K.G."/>
        </authorList>
    </citation>
    <scope>NUCLEOTIDE SEQUENCE [LARGE SCALE GENOMIC DNA]</scope>
    <source>
        <strain evidence="5">DSM 12597 / MM 739</strain>
    </source>
</reference>
<keyword evidence="3" id="KW-1133">Transmembrane helix</keyword>
<dbReference type="KEGG" id="tsi:TSIB_1959"/>
<evidence type="ECO:0000256" key="1">
    <source>
        <dbReference type="SAM" id="Coils"/>
    </source>
</evidence>
<gene>
    <name evidence="4" type="ordered locus">TSIB_1959</name>
</gene>
<feature type="compositionally biased region" description="Polar residues" evidence="2">
    <location>
        <begin position="338"/>
        <end position="359"/>
    </location>
</feature>
<dbReference type="STRING" id="604354.TSIB_1959"/>
<organism evidence="4 5">
    <name type="scientific">Thermococcus sibiricus (strain DSM 12597 / MM 739)</name>
    <dbReference type="NCBI Taxonomy" id="604354"/>
    <lineage>
        <taxon>Archaea</taxon>
        <taxon>Methanobacteriati</taxon>
        <taxon>Methanobacteriota</taxon>
        <taxon>Thermococci</taxon>
        <taxon>Thermococcales</taxon>
        <taxon>Thermococcaceae</taxon>
        <taxon>Thermococcus</taxon>
    </lineage>
</organism>
<feature type="coiled-coil region" evidence="1">
    <location>
        <begin position="145"/>
        <end position="207"/>
    </location>
</feature>
<evidence type="ECO:0000256" key="2">
    <source>
        <dbReference type="SAM" id="MobiDB-lite"/>
    </source>
</evidence>
<protein>
    <recommendedName>
        <fullName evidence="6">DUF515 domain-containing protein</fullName>
    </recommendedName>
</protein>
<dbReference type="EMBL" id="CP001463">
    <property type="protein sequence ID" value="ACS91008.1"/>
    <property type="molecule type" value="Genomic_DNA"/>
</dbReference>